<protein>
    <submittedName>
        <fullName evidence="1">Uncharacterized protein</fullName>
    </submittedName>
</protein>
<dbReference type="EMBL" id="CP010725">
    <property type="protein sequence ID" value="AUQ99433.1"/>
    <property type="molecule type" value="Genomic_DNA"/>
</dbReference>
<dbReference type="Proteomes" id="UP000236447">
    <property type="component" value="Chromosome"/>
</dbReference>
<name>A0A2I7KA36_9RHOB</name>
<proteinExistence type="predicted"/>
<evidence type="ECO:0000313" key="1">
    <source>
        <dbReference type="EMBL" id="AUQ99433.1"/>
    </source>
</evidence>
<sequence length="148" mass="16834">MFNSDKYSAVDIRDSFKGNTVLFNDSSHGTQIEYFAPDGRAYLWYPGNTRAVQGLWKVQKEPKKVAQICFMYPQSSYNPTTKQRGGKWECNFQVIVSDTAKAVVAGDPFSLGTGRIPVPLPKERTLSLDQVVAMTPRDENLKYLYKRR</sequence>
<gene>
    <name evidence="1" type="ORF">PhaeoP88_02067</name>
</gene>
<dbReference type="RefSeq" id="WP_102883656.1">
    <property type="nucleotide sequence ID" value="NZ_CP010725.1"/>
</dbReference>
<dbReference type="AlphaFoldDB" id="A0A2I7KA36"/>
<organism evidence="1 2">
    <name type="scientific">Phaeobacter inhibens</name>
    <dbReference type="NCBI Taxonomy" id="221822"/>
    <lineage>
        <taxon>Bacteria</taxon>
        <taxon>Pseudomonadati</taxon>
        <taxon>Pseudomonadota</taxon>
        <taxon>Alphaproteobacteria</taxon>
        <taxon>Rhodobacterales</taxon>
        <taxon>Roseobacteraceae</taxon>
        <taxon>Phaeobacter</taxon>
    </lineage>
</organism>
<accession>A0A2I7KA36</accession>
<reference evidence="1 2" key="2">
    <citation type="journal article" date="2017" name="Genome Biol. Evol.">
        <title>Trajectories and Drivers of Genome Evolution in Surface-Associated Marine Phaeobacter.</title>
        <authorList>
            <person name="Freese H.M."/>
            <person name="Sikorski J."/>
            <person name="Bunk B."/>
            <person name="Scheuner C."/>
            <person name="Meier-Kolthoff J.P."/>
            <person name="Sproer C."/>
            <person name="Gram L."/>
            <person name="Overmann J."/>
        </authorList>
    </citation>
    <scope>NUCLEOTIDE SEQUENCE [LARGE SCALE GENOMIC DNA]</scope>
    <source>
        <strain evidence="1 2">P88</strain>
    </source>
</reference>
<evidence type="ECO:0000313" key="2">
    <source>
        <dbReference type="Proteomes" id="UP000236447"/>
    </source>
</evidence>
<reference evidence="1 2" key="1">
    <citation type="journal article" date="2017" name="Front. Microbiol.">
        <title>Phaeobacter piscinae sp. nov., a species of the Roseobacter group and potential aquaculture probiont.</title>
        <authorList>
            <person name="Sonnenschein E.C."/>
            <person name="Phippen C.B.W."/>
            <person name="Nielsen K.F."/>
            <person name="Mateiu R.V."/>
            <person name="Melchiorsen J."/>
            <person name="Gram L."/>
            <person name="Overmann J."/>
            <person name="Freese H.M."/>
        </authorList>
    </citation>
    <scope>NUCLEOTIDE SEQUENCE [LARGE SCALE GENOMIC DNA]</scope>
    <source>
        <strain evidence="1 2">P88</strain>
    </source>
</reference>